<feature type="transmembrane region" description="Helical" evidence="9">
    <location>
        <begin position="118"/>
        <end position="137"/>
    </location>
</feature>
<dbReference type="InterPro" id="IPR024529">
    <property type="entry name" value="ECF_trnsprt_substrate-spec"/>
</dbReference>
<comment type="caution">
    <text evidence="10">The sequence shown here is derived from an EMBL/GenBank/DDBJ whole genome shotgun (WGS) entry which is preliminary data.</text>
</comment>
<evidence type="ECO:0000256" key="5">
    <source>
        <dbReference type="ARBA" id="ARBA00022692"/>
    </source>
</evidence>
<sequence length="205" mass="22390">MKSKWSIQKLIYTGMLAAIAGALMSLEFSVPMMPPFYKVDFSDVPSIMALFLFGPASAAWVEIIKILIKLITVGTNSMYVGELSNLIGVALFVIPLWIVYNKMGKNRRAAITGLTVSIAIRTAFACFCNAFITLPLYAKAMGVSLDSVVSMVASVNPAITSLTTFIVMATIPFNILKLGLNYFVGYLLFNRLTAAYPSLKPARQH</sequence>
<gene>
    <name evidence="10" type="ORF">L0N08_24760</name>
</gene>
<dbReference type="AlphaFoldDB" id="A0AAX1SHQ7"/>
<feature type="transmembrane region" description="Helical" evidence="9">
    <location>
        <begin position="7"/>
        <end position="26"/>
    </location>
</feature>
<dbReference type="InterPro" id="IPR025720">
    <property type="entry name" value="RibU"/>
</dbReference>
<keyword evidence="5 9" id="KW-0812">Transmembrane</keyword>
<dbReference type="Pfam" id="PF12822">
    <property type="entry name" value="ECF_trnsprt"/>
    <property type="match status" value="1"/>
</dbReference>
<proteinExistence type="inferred from homology"/>
<protein>
    <recommendedName>
        <fullName evidence="8">Riboflavin transporter</fullName>
    </recommendedName>
</protein>
<evidence type="ECO:0000256" key="6">
    <source>
        <dbReference type="ARBA" id="ARBA00022989"/>
    </source>
</evidence>
<dbReference type="PIRSF" id="PIRSF037778">
    <property type="entry name" value="UCP037778_transp_RibU"/>
    <property type="match status" value="1"/>
</dbReference>
<dbReference type="RefSeq" id="WP_117560633.1">
    <property type="nucleotide sequence ID" value="NZ_BAABZL010000001.1"/>
</dbReference>
<comment type="subcellular location">
    <subcellularLocation>
        <location evidence="1">Cell membrane</location>
        <topology evidence="1">Multi-pass membrane protein</topology>
    </subcellularLocation>
</comment>
<dbReference type="PANTHER" id="PTHR38438:SF1">
    <property type="entry name" value="RIBOFLAVIN TRANSPORTER RIBU"/>
    <property type="match status" value="1"/>
</dbReference>
<evidence type="ECO:0000256" key="7">
    <source>
        <dbReference type="ARBA" id="ARBA00023136"/>
    </source>
</evidence>
<feature type="transmembrane region" description="Helical" evidence="9">
    <location>
        <begin position="179"/>
        <end position="199"/>
    </location>
</feature>
<organism evidence="10 11">
    <name type="scientific">Enterocloster aldenensis</name>
    <dbReference type="NCBI Taxonomy" id="358742"/>
    <lineage>
        <taxon>Bacteria</taxon>
        <taxon>Bacillati</taxon>
        <taxon>Bacillota</taxon>
        <taxon>Clostridia</taxon>
        <taxon>Lachnospirales</taxon>
        <taxon>Lachnospiraceae</taxon>
        <taxon>Enterocloster</taxon>
    </lineage>
</organism>
<comment type="similarity">
    <text evidence="2 8">Belongs to the prokaryotic riboflavin transporter (P-RFT) (TC 2.A.87) family.</text>
</comment>
<evidence type="ECO:0000313" key="10">
    <source>
        <dbReference type="EMBL" id="MCG4748630.1"/>
    </source>
</evidence>
<name>A0AAX1SHQ7_9FIRM</name>
<evidence type="ECO:0000256" key="8">
    <source>
        <dbReference type="PIRNR" id="PIRNR037778"/>
    </source>
</evidence>
<keyword evidence="4 8" id="KW-1003">Cell membrane</keyword>
<feature type="transmembrane region" description="Helical" evidence="9">
    <location>
        <begin position="149"/>
        <end position="173"/>
    </location>
</feature>
<keyword evidence="6 9" id="KW-1133">Transmembrane helix</keyword>
<dbReference type="Proteomes" id="UP001299608">
    <property type="component" value="Unassembled WGS sequence"/>
</dbReference>
<reference evidence="10" key="1">
    <citation type="submission" date="2022-01" db="EMBL/GenBank/DDBJ databases">
        <title>Collection of gut derived symbiotic bacterial strains cultured from healthy donors.</title>
        <authorList>
            <person name="Lin H."/>
            <person name="Kohout C."/>
            <person name="Waligurski E."/>
            <person name="Pamer E.G."/>
        </authorList>
    </citation>
    <scope>NUCLEOTIDE SEQUENCE</scope>
    <source>
        <strain evidence="10">DFI.6.55</strain>
    </source>
</reference>
<dbReference type="Gene3D" id="1.10.1760.20">
    <property type="match status" value="1"/>
</dbReference>
<accession>A0AAX1SHQ7</accession>
<evidence type="ECO:0000256" key="2">
    <source>
        <dbReference type="ARBA" id="ARBA00005540"/>
    </source>
</evidence>
<dbReference type="GO" id="GO:0032217">
    <property type="term" value="F:riboflavin transmembrane transporter activity"/>
    <property type="evidence" value="ECO:0007669"/>
    <property type="project" value="UniProtKB-UniRule"/>
</dbReference>
<dbReference type="GO" id="GO:0005886">
    <property type="term" value="C:plasma membrane"/>
    <property type="evidence" value="ECO:0007669"/>
    <property type="project" value="UniProtKB-SubCell"/>
</dbReference>
<evidence type="ECO:0000313" key="11">
    <source>
        <dbReference type="Proteomes" id="UP001299608"/>
    </source>
</evidence>
<comment type="function">
    <text evidence="8">Probably a riboflavin-binding protein that interacts with the energy-coupling factor (ECF) ABC-transporter complex.</text>
</comment>
<keyword evidence="3 8" id="KW-0813">Transport</keyword>
<feature type="transmembrane region" description="Helical" evidence="9">
    <location>
        <begin position="46"/>
        <end position="67"/>
    </location>
</feature>
<dbReference type="EMBL" id="JAKNGE010000040">
    <property type="protein sequence ID" value="MCG4748630.1"/>
    <property type="molecule type" value="Genomic_DNA"/>
</dbReference>
<evidence type="ECO:0000256" key="3">
    <source>
        <dbReference type="ARBA" id="ARBA00022448"/>
    </source>
</evidence>
<dbReference type="GeneID" id="97208767"/>
<evidence type="ECO:0000256" key="9">
    <source>
        <dbReference type="SAM" id="Phobius"/>
    </source>
</evidence>
<keyword evidence="7 8" id="KW-0472">Membrane</keyword>
<evidence type="ECO:0000256" key="4">
    <source>
        <dbReference type="ARBA" id="ARBA00022475"/>
    </source>
</evidence>
<dbReference type="PANTHER" id="PTHR38438">
    <property type="entry name" value="RIBOFLAVIN TRANSPORTER RIBU"/>
    <property type="match status" value="1"/>
</dbReference>
<evidence type="ECO:0000256" key="1">
    <source>
        <dbReference type="ARBA" id="ARBA00004651"/>
    </source>
</evidence>
<feature type="transmembrane region" description="Helical" evidence="9">
    <location>
        <begin position="79"/>
        <end position="98"/>
    </location>
</feature>